<dbReference type="Proteomes" id="UP000009045">
    <property type="component" value="Plasmid pSmeSM11c"/>
</dbReference>
<accession>F7XE55</accession>
<sequence>MAVAIGGALKIVYDLLWLMQFPAVEAAGGMLTRAAAANPFSTDENLTHCDDY</sequence>
<reference evidence="1 2" key="1">
    <citation type="journal article" date="2011" name="J. Biotechnol.">
        <title>The complete genome sequence of the dominant Sinorhizobium meliloti field isolate SM11 extends the S. meliloti pan-genome.</title>
        <authorList>
            <person name="Schneiker-Bekel S."/>
            <person name="Wibberg D."/>
            <person name="Bekel T."/>
            <person name="Blom J."/>
            <person name="Linke B."/>
            <person name="Neuweger H."/>
            <person name="Stiens M."/>
            <person name="Vorholter F.J."/>
            <person name="Weidner S."/>
            <person name="Goesmann A."/>
            <person name="Puhler A."/>
            <person name="Schluter A."/>
        </authorList>
    </citation>
    <scope>NUCLEOTIDE SEQUENCE [LARGE SCALE GENOMIC DNA]</scope>
    <source>
        <strain evidence="1 2">SM11</strain>
        <plasmid evidence="2">pSmeSM11c</plasmid>
    </source>
</reference>
<evidence type="ECO:0000313" key="2">
    <source>
        <dbReference type="Proteomes" id="UP000009045"/>
    </source>
</evidence>
<name>F7XE55_SINMM</name>
<protein>
    <submittedName>
        <fullName evidence="1">Uncharacterized protein</fullName>
    </submittedName>
</protein>
<dbReference type="PATRIC" id="fig|707241.3.peg.4720"/>
<proteinExistence type="predicted"/>
<dbReference type="KEGG" id="smx:SM11_pC0757"/>
<geneLocation type="plasmid" evidence="1 2">
    <name>pSmeSM11c</name>
</geneLocation>
<organism evidence="1 2">
    <name type="scientific">Sinorhizobium meliloti (strain SM11)</name>
    <dbReference type="NCBI Taxonomy" id="707241"/>
    <lineage>
        <taxon>Bacteria</taxon>
        <taxon>Pseudomonadati</taxon>
        <taxon>Pseudomonadota</taxon>
        <taxon>Alphaproteobacteria</taxon>
        <taxon>Hyphomicrobiales</taxon>
        <taxon>Rhizobiaceae</taxon>
        <taxon>Sinorhizobium/Ensifer group</taxon>
        <taxon>Sinorhizobium</taxon>
    </lineage>
</organism>
<keyword evidence="1" id="KW-0614">Plasmid</keyword>
<dbReference type="AlphaFoldDB" id="F7XE55"/>
<gene>
    <name evidence="1" type="ordered locus">SM11_pC0757</name>
</gene>
<dbReference type="HOGENOM" id="CLU_3084763_0_0_5"/>
<dbReference type="EMBL" id="CP001831">
    <property type="protein sequence ID" value="AEH81830.1"/>
    <property type="molecule type" value="Genomic_DNA"/>
</dbReference>
<evidence type="ECO:0000313" key="1">
    <source>
        <dbReference type="EMBL" id="AEH81830.1"/>
    </source>
</evidence>